<proteinExistence type="predicted"/>
<protein>
    <submittedName>
        <fullName evidence="1">Uncharacterized protein</fullName>
    </submittedName>
</protein>
<gene>
    <name evidence="1" type="ORF">E2562_007015</name>
</gene>
<dbReference type="EMBL" id="SPHZ02000004">
    <property type="protein sequence ID" value="KAF0921475.1"/>
    <property type="molecule type" value="Genomic_DNA"/>
</dbReference>
<dbReference type="Proteomes" id="UP000479710">
    <property type="component" value="Unassembled WGS sequence"/>
</dbReference>
<dbReference type="AlphaFoldDB" id="A0A6G1E8P1"/>
<organism evidence="1 2">
    <name type="scientific">Oryza meyeriana var. granulata</name>
    <dbReference type="NCBI Taxonomy" id="110450"/>
    <lineage>
        <taxon>Eukaryota</taxon>
        <taxon>Viridiplantae</taxon>
        <taxon>Streptophyta</taxon>
        <taxon>Embryophyta</taxon>
        <taxon>Tracheophyta</taxon>
        <taxon>Spermatophyta</taxon>
        <taxon>Magnoliopsida</taxon>
        <taxon>Liliopsida</taxon>
        <taxon>Poales</taxon>
        <taxon>Poaceae</taxon>
        <taxon>BOP clade</taxon>
        <taxon>Oryzoideae</taxon>
        <taxon>Oryzeae</taxon>
        <taxon>Oryzinae</taxon>
        <taxon>Oryza</taxon>
        <taxon>Oryza meyeriana</taxon>
    </lineage>
</organism>
<sequence length="123" mass="13560">MCLDSAAAAGAVCFVQWRPCSSAPRPFLVTRRLAVWQRQLPLAPRQREGRCPLARLVEQATWVVWLATVHAARCGSGVLLLSPMLAMVHRQAPAPPLAWPSPYTGRAHVELRGGLVAGWSVWW</sequence>
<name>A0A6G1E8P1_9ORYZ</name>
<accession>A0A6G1E8P1</accession>
<evidence type="ECO:0000313" key="2">
    <source>
        <dbReference type="Proteomes" id="UP000479710"/>
    </source>
</evidence>
<keyword evidence="2" id="KW-1185">Reference proteome</keyword>
<reference evidence="1 2" key="1">
    <citation type="submission" date="2019-11" db="EMBL/GenBank/DDBJ databases">
        <title>Whole genome sequence of Oryza granulata.</title>
        <authorList>
            <person name="Li W."/>
        </authorList>
    </citation>
    <scope>NUCLEOTIDE SEQUENCE [LARGE SCALE GENOMIC DNA]</scope>
    <source>
        <strain evidence="2">cv. Menghai</strain>
        <tissue evidence="1">Leaf</tissue>
    </source>
</reference>
<comment type="caution">
    <text evidence="1">The sequence shown here is derived from an EMBL/GenBank/DDBJ whole genome shotgun (WGS) entry which is preliminary data.</text>
</comment>
<evidence type="ECO:0000313" key="1">
    <source>
        <dbReference type="EMBL" id="KAF0921475.1"/>
    </source>
</evidence>